<name>A0A4R5LU81_9GAMM</name>
<accession>A0A4R5LU81</accession>
<organism evidence="2 3">
    <name type="scientific">Seongchinamella unica</name>
    <dbReference type="NCBI Taxonomy" id="2547392"/>
    <lineage>
        <taxon>Bacteria</taxon>
        <taxon>Pseudomonadati</taxon>
        <taxon>Pseudomonadota</taxon>
        <taxon>Gammaproteobacteria</taxon>
        <taxon>Cellvibrionales</taxon>
        <taxon>Halieaceae</taxon>
        <taxon>Seongchinamella</taxon>
    </lineage>
</organism>
<evidence type="ECO:0000313" key="3">
    <source>
        <dbReference type="Proteomes" id="UP000295554"/>
    </source>
</evidence>
<keyword evidence="3" id="KW-1185">Reference proteome</keyword>
<dbReference type="OrthoDB" id="4543593at2"/>
<gene>
    <name evidence="2" type="ORF">E2F43_01075</name>
</gene>
<dbReference type="Proteomes" id="UP000295554">
    <property type="component" value="Unassembled WGS sequence"/>
</dbReference>
<dbReference type="AlphaFoldDB" id="A0A4R5LU81"/>
<sequence length="268" mass="30719">MSDEQIISSDRGTGRVAPVKRSGWYYNWGPQAWIDMWMSNAMLMKKAMPIISHTFVPILRLSGDKEQVDRDYAAIKARREIVRRFESPREKWRKRYGNFVREAEWALLELRKHYSQKQYEEIVIGTSVALSYETSADFLKMMNSMSEKNKGKKTRKTSDGRPQKPGRWSTFLFETFNPAHWLTGPATITAFDPSNGLTVMEIPDCAWHRCGPQQDLPNPNALPEEGCLNICKGPFEALFNGEGGGLKMEFDPHLPETSCTVRMSWATD</sequence>
<reference evidence="2 3" key="1">
    <citation type="submission" date="2019-03" db="EMBL/GenBank/DDBJ databases">
        <title>Seongchinamella monodicae gen. nov., sp. nov., a novel member of the Gammaproteobacteria isolated from a tidal mudflat of beach.</title>
        <authorList>
            <person name="Yang H.G."/>
            <person name="Kang J.W."/>
            <person name="Lee S.D."/>
        </authorList>
    </citation>
    <scope>NUCLEOTIDE SEQUENCE [LARGE SCALE GENOMIC DNA]</scope>
    <source>
        <strain evidence="2 3">GH4-78</strain>
    </source>
</reference>
<dbReference type="RefSeq" id="WP_133209032.1">
    <property type="nucleotide sequence ID" value="NZ_SMSE01000001.1"/>
</dbReference>
<protein>
    <submittedName>
        <fullName evidence="2">Uncharacterized protein</fullName>
    </submittedName>
</protein>
<comment type="caution">
    <text evidence="2">The sequence shown here is derived from an EMBL/GenBank/DDBJ whole genome shotgun (WGS) entry which is preliminary data.</text>
</comment>
<evidence type="ECO:0000313" key="2">
    <source>
        <dbReference type="EMBL" id="TDG14867.1"/>
    </source>
</evidence>
<evidence type="ECO:0000256" key="1">
    <source>
        <dbReference type="SAM" id="MobiDB-lite"/>
    </source>
</evidence>
<proteinExistence type="predicted"/>
<dbReference type="EMBL" id="SMSE01000001">
    <property type="protein sequence ID" value="TDG14867.1"/>
    <property type="molecule type" value="Genomic_DNA"/>
</dbReference>
<feature type="region of interest" description="Disordered" evidence="1">
    <location>
        <begin position="144"/>
        <end position="166"/>
    </location>
</feature>